<evidence type="ECO:0000313" key="2">
    <source>
        <dbReference type="Proteomes" id="UP001501725"/>
    </source>
</evidence>
<reference evidence="2" key="1">
    <citation type="journal article" date="2019" name="Int. J. Syst. Evol. Microbiol.">
        <title>The Global Catalogue of Microorganisms (GCM) 10K type strain sequencing project: providing services to taxonomists for standard genome sequencing and annotation.</title>
        <authorList>
            <consortium name="The Broad Institute Genomics Platform"/>
            <consortium name="The Broad Institute Genome Sequencing Center for Infectious Disease"/>
            <person name="Wu L."/>
            <person name="Ma J."/>
        </authorList>
    </citation>
    <scope>NUCLEOTIDE SEQUENCE [LARGE SCALE GENOMIC DNA]</scope>
    <source>
        <strain evidence="2">JCM 17919</strain>
    </source>
</reference>
<dbReference type="RefSeq" id="WP_345252674.1">
    <property type="nucleotide sequence ID" value="NZ_BAABGY010000001.1"/>
</dbReference>
<sequence length="148" mass="16991">MDALTLEQCLNDVVEVRFEPSFDRSHAPHAIGLVFGRMTPTLRARVGRLRPLFTSRRVLLYFRPLGPDGMGLSFIVRELLLIANSPSLDYDRKSFGALGAVLHREEPLILAFYQRDRRGRLRLLTDAQYDPYFLPAYYFKTASVLEEA</sequence>
<name>A0ABP8G5W7_9BACT</name>
<gene>
    <name evidence="1" type="ORF">GCM10023184_01590</name>
</gene>
<comment type="caution">
    <text evidence="1">The sequence shown here is derived from an EMBL/GenBank/DDBJ whole genome shotgun (WGS) entry which is preliminary data.</text>
</comment>
<proteinExistence type="predicted"/>
<keyword evidence="2" id="KW-1185">Reference proteome</keyword>
<accession>A0ABP8G5W7</accession>
<dbReference type="Proteomes" id="UP001501725">
    <property type="component" value="Unassembled WGS sequence"/>
</dbReference>
<organism evidence="1 2">
    <name type="scientific">Flaviaesturariibacter amylovorans</name>
    <dbReference type="NCBI Taxonomy" id="1084520"/>
    <lineage>
        <taxon>Bacteria</taxon>
        <taxon>Pseudomonadati</taxon>
        <taxon>Bacteroidota</taxon>
        <taxon>Chitinophagia</taxon>
        <taxon>Chitinophagales</taxon>
        <taxon>Chitinophagaceae</taxon>
        <taxon>Flaviaestuariibacter</taxon>
    </lineage>
</organism>
<protein>
    <submittedName>
        <fullName evidence="1">Uncharacterized protein</fullName>
    </submittedName>
</protein>
<dbReference type="EMBL" id="BAABGY010000001">
    <property type="protein sequence ID" value="GAA4317766.1"/>
    <property type="molecule type" value="Genomic_DNA"/>
</dbReference>
<evidence type="ECO:0000313" key="1">
    <source>
        <dbReference type="EMBL" id="GAA4317766.1"/>
    </source>
</evidence>